<evidence type="ECO:0008006" key="4">
    <source>
        <dbReference type="Google" id="ProtNLM"/>
    </source>
</evidence>
<evidence type="ECO:0000256" key="1">
    <source>
        <dbReference type="SAM" id="Phobius"/>
    </source>
</evidence>
<keyword evidence="3" id="KW-1185">Reference proteome</keyword>
<organism evidence="2 3">
    <name type="scientific">Paenibacillus aquistagni</name>
    <dbReference type="NCBI Taxonomy" id="1852522"/>
    <lineage>
        <taxon>Bacteria</taxon>
        <taxon>Bacillati</taxon>
        <taxon>Bacillota</taxon>
        <taxon>Bacilli</taxon>
        <taxon>Bacillales</taxon>
        <taxon>Paenibacillaceae</taxon>
        <taxon>Paenibacillus</taxon>
    </lineage>
</organism>
<dbReference type="RefSeq" id="WP_085494073.1">
    <property type="nucleotide sequence ID" value="NZ_FXAZ01000002.1"/>
</dbReference>
<evidence type="ECO:0000313" key="2">
    <source>
        <dbReference type="EMBL" id="SMG33005.1"/>
    </source>
</evidence>
<dbReference type="EMBL" id="FXAZ01000002">
    <property type="protein sequence ID" value="SMG33005.1"/>
    <property type="molecule type" value="Genomic_DNA"/>
</dbReference>
<name>A0A1X7JX14_9BACL</name>
<feature type="transmembrane region" description="Helical" evidence="1">
    <location>
        <begin position="53"/>
        <end position="71"/>
    </location>
</feature>
<evidence type="ECO:0000313" key="3">
    <source>
        <dbReference type="Proteomes" id="UP000193834"/>
    </source>
</evidence>
<reference evidence="2 3" key="1">
    <citation type="submission" date="2017-04" db="EMBL/GenBank/DDBJ databases">
        <authorList>
            <person name="Afonso C.L."/>
            <person name="Miller P.J."/>
            <person name="Scott M.A."/>
            <person name="Spackman E."/>
            <person name="Goraichik I."/>
            <person name="Dimitrov K.M."/>
            <person name="Suarez D.L."/>
            <person name="Swayne D.E."/>
        </authorList>
    </citation>
    <scope>NUCLEOTIDE SEQUENCE [LARGE SCALE GENOMIC DNA]</scope>
    <source>
        <strain evidence="2 3">11</strain>
    </source>
</reference>
<keyword evidence="1" id="KW-0472">Membrane</keyword>
<gene>
    <name evidence="2" type="ORF">SAMN06295960_1822</name>
</gene>
<keyword evidence="1" id="KW-0812">Transmembrane</keyword>
<dbReference type="Proteomes" id="UP000193834">
    <property type="component" value="Unassembled WGS sequence"/>
</dbReference>
<protein>
    <recommendedName>
        <fullName evidence="4">50S ribosomal protein L33</fullName>
    </recommendedName>
</protein>
<keyword evidence="1" id="KW-1133">Transmembrane helix</keyword>
<dbReference type="AlphaFoldDB" id="A0A1X7JX14"/>
<accession>A0A1X7JX14</accession>
<proteinExistence type="predicted"/>
<sequence>MPRVTKAEARKWLGRHIYAVHKNRKVVKGKLVRMEGNRLYVETPKSKKAKTRAILPLVLFDLLAIGALAAYPPGGGYGGYGGGYGGYGAPYGGGYYGGAGGYGCGGPYGCGYREGEN</sequence>
<dbReference type="STRING" id="1852522.SAMN06295960_1822"/>